<proteinExistence type="predicted"/>
<accession>A0A0M7AJX2</accession>
<evidence type="ECO:0000256" key="2">
    <source>
        <dbReference type="ARBA" id="ARBA00023015"/>
    </source>
</evidence>
<dbReference type="Proteomes" id="UP000053235">
    <property type="component" value="Unassembled WGS sequence"/>
</dbReference>
<dbReference type="RefSeq" id="WP_208981428.1">
    <property type="nucleotide sequence ID" value="NZ_CXWD01000016.1"/>
</dbReference>
<protein>
    <submittedName>
        <fullName evidence="6">Degradation activator</fullName>
    </submittedName>
</protein>
<evidence type="ECO:0000259" key="5">
    <source>
        <dbReference type="Pfam" id="PF13377"/>
    </source>
</evidence>
<evidence type="ECO:0000256" key="1">
    <source>
        <dbReference type="ARBA" id="ARBA00022491"/>
    </source>
</evidence>
<evidence type="ECO:0000313" key="6">
    <source>
        <dbReference type="EMBL" id="CTQ73884.1"/>
    </source>
</evidence>
<keyword evidence="2" id="KW-0805">Transcription regulation</keyword>
<dbReference type="GO" id="GO:0000976">
    <property type="term" value="F:transcription cis-regulatory region binding"/>
    <property type="evidence" value="ECO:0007669"/>
    <property type="project" value="TreeGrafter"/>
</dbReference>
<dbReference type="STRING" id="388408.LAX5112_03680"/>
<dbReference type="InterPro" id="IPR028082">
    <property type="entry name" value="Peripla_BP_I"/>
</dbReference>
<keyword evidence="4" id="KW-0804">Transcription</keyword>
<dbReference type="CDD" id="cd06267">
    <property type="entry name" value="PBP1_LacI_sugar_binding-like"/>
    <property type="match status" value="1"/>
</dbReference>
<name>A0A0M7AJX2_9HYPH</name>
<dbReference type="PANTHER" id="PTHR30146:SF148">
    <property type="entry name" value="HTH-TYPE TRANSCRIPTIONAL REPRESSOR PURR-RELATED"/>
    <property type="match status" value="1"/>
</dbReference>
<dbReference type="EMBL" id="CXWD01000016">
    <property type="protein sequence ID" value="CTQ73884.1"/>
    <property type="molecule type" value="Genomic_DNA"/>
</dbReference>
<evidence type="ECO:0000313" key="7">
    <source>
        <dbReference type="Proteomes" id="UP000053235"/>
    </source>
</evidence>
<dbReference type="Gene3D" id="3.40.50.2300">
    <property type="match status" value="2"/>
</dbReference>
<gene>
    <name evidence="6" type="primary">degA_4</name>
    <name evidence="6" type="ORF">LAX5112_03680</name>
</gene>
<dbReference type="AlphaFoldDB" id="A0A0M7AJX2"/>
<dbReference type="InterPro" id="IPR046335">
    <property type="entry name" value="LacI/GalR-like_sensor"/>
</dbReference>
<feature type="domain" description="Transcriptional regulator LacI/GalR-like sensor" evidence="5">
    <location>
        <begin position="117"/>
        <end position="279"/>
    </location>
</feature>
<keyword evidence="1" id="KW-0678">Repressor</keyword>
<dbReference type="Pfam" id="PF13377">
    <property type="entry name" value="Peripla_BP_3"/>
    <property type="match status" value="1"/>
</dbReference>
<evidence type="ECO:0000256" key="3">
    <source>
        <dbReference type="ARBA" id="ARBA00023125"/>
    </source>
</evidence>
<reference evidence="7" key="1">
    <citation type="submission" date="2015-07" db="EMBL/GenBank/DDBJ databases">
        <authorList>
            <person name="Rodrigo-Torres Lidia"/>
            <person name="Arahal R.David."/>
        </authorList>
    </citation>
    <scope>NUCLEOTIDE SEQUENCE [LARGE SCALE GENOMIC DNA]</scope>
    <source>
        <strain evidence="7">CECT 5112</strain>
    </source>
</reference>
<sequence length="286" mass="31051">MTDLAAEAQQSARGVVIGLIVPDITNPFFAQLAKSIEMEVASRGGMVMLANSHDDPGIELKQVRAMHEWPVTGIIVVAGSDASRSYSAELPIISLDRRYGTYPLVATDQRDGARKVVDHLHGLGHRIIAYIAGPENLEVARERRDGFIERVNELSTPDDEIDLTVHAGEFDFASGEAIARNILLQLRRGFRITAIATASDQQAIGVLRCARDLGVHVPQDVSVIGFDDITLASLVVPRLTTLRQPIEDIASVAVDRIVAKIEAPSDHAVRGSLIVRESTAPASRWD</sequence>
<dbReference type="SUPFAM" id="SSF53822">
    <property type="entry name" value="Periplasmic binding protein-like I"/>
    <property type="match status" value="1"/>
</dbReference>
<keyword evidence="7" id="KW-1185">Reference proteome</keyword>
<evidence type="ECO:0000256" key="4">
    <source>
        <dbReference type="ARBA" id="ARBA00023163"/>
    </source>
</evidence>
<keyword evidence="3" id="KW-0238">DNA-binding</keyword>
<dbReference type="PANTHER" id="PTHR30146">
    <property type="entry name" value="LACI-RELATED TRANSCRIPTIONAL REPRESSOR"/>
    <property type="match status" value="1"/>
</dbReference>
<dbReference type="GO" id="GO:0003700">
    <property type="term" value="F:DNA-binding transcription factor activity"/>
    <property type="evidence" value="ECO:0007669"/>
    <property type="project" value="TreeGrafter"/>
</dbReference>
<organism evidence="6 7">
    <name type="scientific">Roseibium alexandrii</name>
    <dbReference type="NCBI Taxonomy" id="388408"/>
    <lineage>
        <taxon>Bacteria</taxon>
        <taxon>Pseudomonadati</taxon>
        <taxon>Pseudomonadota</taxon>
        <taxon>Alphaproteobacteria</taxon>
        <taxon>Hyphomicrobiales</taxon>
        <taxon>Stappiaceae</taxon>
        <taxon>Roseibium</taxon>
    </lineage>
</organism>